<organism evidence="2 3">
    <name type="scientific">Salinibacillus aidingensis</name>
    <dbReference type="NCBI Taxonomy" id="237684"/>
    <lineage>
        <taxon>Bacteria</taxon>
        <taxon>Bacillati</taxon>
        <taxon>Bacillota</taxon>
        <taxon>Bacilli</taxon>
        <taxon>Bacillales</taxon>
        <taxon>Bacillaceae</taxon>
        <taxon>Salinibacillus</taxon>
    </lineage>
</organism>
<protein>
    <recommendedName>
        <fullName evidence="4">YfzA-like protein</fullName>
    </recommendedName>
</protein>
<evidence type="ECO:0000256" key="1">
    <source>
        <dbReference type="SAM" id="Phobius"/>
    </source>
</evidence>
<keyword evidence="1" id="KW-1133">Transmembrane helix</keyword>
<keyword evidence="1" id="KW-0812">Transmembrane</keyword>
<accession>A0ABP3L0T9</accession>
<keyword evidence="1" id="KW-0472">Membrane</keyword>
<dbReference type="EMBL" id="BAAADO010000003">
    <property type="protein sequence ID" value="GAA0489596.1"/>
    <property type="molecule type" value="Genomic_DNA"/>
</dbReference>
<name>A0ABP3L0T9_9BACI</name>
<keyword evidence="3" id="KW-1185">Reference proteome</keyword>
<dbReference type="RefSeq" id="WP_343839227.1">
    <property type="nucleotide sequence ID" value="NZ_BAAADO010000003.1"/>
</dbReference>
<proteinExistence type="predicted"/>
<evidence type="ECO:0000313" key="2">
    <source>
        <dbReference type="EMBL" id="GAA0489596.1"/>
    </source>
</evidence>
<reference evidence="3" key="1">
    <citation type="journal article" date="2019" name="Int. J. Syst. Evol. Microbiol.">
        <title>The Global Catalogue of Microorganisms (GCM) 10K type strain sequencing project: providing services to taxonomists for standard genome sequencing and annotation.</title>
        <authorList>
            <consortium name="The Broad Institute Genomics Platform"/>
            <consortium name="The Broad Institute Genome Sequencing Center for Infectious Disease"/>
            <person name="Wu L."/>
            <person name="Ma J."/>
        </authorList>
    </citation>
    <scope>NUCLEOTIDE SEQUENCE [LARGE SCALE GENOMIC DNA]</scope>
    <source>
        <strain evidence="3">JCM 12389</strain>
    </source>
</reference>
<evidence type="ECO:0000313" key="3">
    <source>
        <dbReference type="Proteomes" id="UP001500880"/>
    </source>
</evidence>
<dbReference type="Proteomes" id="UP001500880">
    <property type="component" value="Unassembled WGS sequence"/>
</dbReference>
<feature type="transmembrane region" description="Helical" evidence="1">
    <location>
        <begin position="60"/>
        <end position="83"/>
    </location>
</feature>
<sequence length="89" mass="9856">MKRIRRWFVAVVLVLLTVLFLNKGLNLWSLGSNVDGQGIGLSLLGFEINDRVLEESIPSYATGFFILAGIAFVISMILVGMNLKIKSQE</sequence>
<evidence type="ECO:0008006" key="4">
    <source>
        <dbReference type="Google" id="ProtNLM"/>
    </source>
</evidence>
<comment type="caution">
    <text evidence="2">The sequence shown here is derived from an EMBL/GenBank/DDBJ whole genome shotgun (WGS) entry which is preliminary data.</text>
</comment>
<gene>
    <name evidence="2" type="ORF">GCM10008986_14310</name>
</gene>